<dbReference type="InterPro" id="IPR008271">
    <property type="entry name" value="Ser/Thr_kinase_AS"/>
</dbReference>
<keyword evidence="12" id="KW-1185">Reference proteome</keyword>
<proteinExistence type="inferred from homology"/>
<evidence type="ECO:0000256" key="2">
    <source>
        <dbReference type="ARBA" id="ARBA00022527"/>
    </source>
</evidence>
<sequence length="707" mass="81725">MVDEGDDELSEGEIKETPEERIASICKNEEFLEEHKVWSLRDSESYKYSRKPYISQNRDSICIAYGNREKRSYSLDENSFKRENEWESPYVSKHHAKRSRKYKISGTEKKGASERRGGSALDRAGATVLRADVERDARKNDKLSKKDKSSILTSMVFEAYLDIELICYIRFEQDAFDEFSIDEEALIEQRRKNREAILAKYSGQHSPFLDSQTKLDTSAFASLETDKSYESASFQPLMADMPDFQLTKDSSNIGNIQDGEMAADYDPMVDGKLDEERQHFKNNNDFSAAVYDETKQDENNTQTRYGNRYDKVKINETNVNDELDMFADDDDDDVIQESKSVNEQTHELKDSSEAQDSVMLAARELDAHLLDNWDDPEGYYHVILGELLDGRYAVRSNLGKGMFSGVVKAEDSVTRKMVAIKLIRNNETMRKAGMREITFLKKLMEADPDDRKHIIRLERHFEHKGHLCLVFEMLSLNLREILKKFGNDVGINLKAVRAYAQQIFLGLSLLRKCNILHTDLKPDNILVNETRNYLKICDLGSASFDSYSNITPYLVSRFYRAPEIILGLSHDYSLDIWSIGCTLYELYTGKILFPGRTNNHMLRLMMECRGKFNHKIIRKGQFSSIYFDQHFNFISTEKDKVTGNDVTKIIAISKPVRDLRSRLLSNMSNEDPKLMKNFIDLLERCLDLDPERRLTAYEALKHPFIRG</sequence>
<keyword evidence="2" id="KW-0723">Serine/threonine-protein kinase</keyword>
<dbReference type="AlphaFoldDB" id="A0A899FXX2"/>
<keyword evidence="4 8" id="KW-0547">Nucleotide-binding</keyword>
<dbReference type="Pfam" id="PF00069">
    <property type="entry name" value="Pkinase"/>
    <property type="match status" value="1"/>
</dbReference>
<keyword evidence="6 8" id="KW-0067">ATP-binding</keyword>
<dbReference type="PROSITE" id="PS00108">
    <property type="entry name" value="PROTEIN_KINASE_ST"/>
    <property type="match status" value="1"/>
</dbReference>
<keyword evidence="3" id="KW-0808">Transferase</keyword>
<dbReference type="InterPro" id="IPR044092">
    <property type="entry name" value="STKc_PRP4"/>
</dbReference>
<dbReference type="GO" id="GO:0004674">
    <property type="term" value="F:protein serine/threonine kinase activity"/>
    <property type="evidence" value="ECO:0007669"/>
    <property type="project" value="UniProtKB-KW"/>
</dbReference>
<feature type="compositionally biased region" description="Basic and acidic residues" evidence="9">
    <location>
        <begin position="106"/>
        <end position="117"/>
    </location>
</feature>
<comment type="similarity">
    <text evidence="7">Belongs to the protein kinase superfamily. CMGC Ser/Thr protein kinase family.</text>
</comment>
<dbReference type="PROSITE" id="PS50011">
    <property type="entry name" value="PROTEIN_KINASE_DOM"/>
    <property type="match status" value="1"/>
</dbReference>
<evidence type="ECO:0000313" key="11">
    <source>
        <dbReference type="EMBL" id="QSL65145.1"/>
    </source>
</evidence>
<dbReference type="SMART" id="SM00220">
    <property type="entry name" value="S_TKc"/>
    <property type="match status" value="1"/>
</dbReference>
<keyword evidence="5" id="KW-0418">Kinase</keyword>
<dbReference type="Gene3D" id="3.30.200.20">
    <property type="entry name" value="Phosphorylase Kinase, domain 1"/>
    <property type="match status" value="1"/>
</dbReference>
<feature type="region of interest" description="Disordered" evidence="9">
    <location>
        <begin position="1"/>
        <end position="21"/>
    </location>
</feature>
<dbReference type="InterPro" id="IPR011009">
    <property type="entry name" value="Kinase-like_dom_sf"/>
</dbReference>
<dbReference type="Proteomes" id="UP000663699">
    <property type="component" value="Chromosome 5"/>
</dbReference>
<evidence type="ECO:0000256" key="5">
    <source>
        <dbReference type="ARBA" id="ARBA00022777"/>
    </source>
</evidence>
<feature type="domain" description="Protein kinase" evidence="10">
    <location>
        <begin position="392"/>
        <end position="705"/>
    </location>
</feature>
<evidence type="ECO:0000313" key="12">
    <source>
        <dbReference type="Proteomes" id="UP000663699"/>
    </source>
</evidence>
<gene>
    <name evidence="11" type="ORF">MERGE_002450</name>
</gene>
<dbReference type="GO" id="GO:0005524">
    <property type="term" value="F:ATP binding"/>
    <property type="evidence" value="ECO:0007669"/>
    <property type="project" value="UniProtKB-UniRule"/>
</dbReference>
<name>A0A899FXX2_9ASCO</name>
<evidence type="ECO:0000256" key="8">
    <source>
        <dbReference type="PROSITE-ProRule" id="PRU10141"/>
    </source>
</evidence>
<dbReference type="InterPro" id="IPR017441">
    <property type="entry name" value="Protein_kinase_ATP_BS"/>
</dbReference>
<dbReference type="PROSITE" id="PS00107">
    <property type="entry name" value="PROTEIN_KINASE_ATP"/>
    <property type="match status" value="1"/>
</dbReference>
<dbReference type="FunFam" id="1.10.510.10:FF:000078">
    <property type="entry name" value="Serine/threonine-protein kinase PRP4 homolog"/>
    <property type="match status" value="1"/>
</dbReference>
<dbReference type="InterPro" id="IPR050494">
    <property type="entry name" value="Ser_Thr_dual-spec_kinase"/>
</dbReference>
<dbReference type="Gene3D" id="1.10.510.10">
    <property type="entry name" value="Transferase(Phosphotransferase) domain 1"/>
    <property type="match status" value="1"/>
</dbReference>
<feature type="compositionally biased region" description="Basic and acidic residues" evidence="9">
    <location>
        <begin position="12"/>
        <end position="21"/>
    </location>
</feature>
<dbReference type="PANTHER" id="PTHR24058:SF103">
    <property type="entry name" value="SERINE_THREONINE-PROTEIN KINASE PRP4 HOMOLOG"/>
    <property type="match status" value="1"/>
</dbReference>
<evidence type="ECO:0000256" key="6">
    <source>
        <dbReference type="ARBA" id="ARBA00022840"/>
    </source>
</evidence>
<evidence type="ECO:0000256" key="1">
    <source>
        <dbReference type="ARBA" id="ARBA00012513"/>
    </source>
</evidence>
<evidence type="ECO:0000256" key="3">
    <source>
        <dbReference type="ARBA" id="ARBA00022679"/>
    </source>
</evidence>
<dbReference type="OrthoDB" id="9332038at2759"/>
<evidence type="ECO:0000259" key="10">
    <source>
        <dbReference type="PROSITE" id="PS50011"/>
    </source>
</evidence>
<dbReference type="CDD" id="cd14135">
    <property type="entry name" value="STKc_PRP4"/>
    <property type="match status" value="1"/>
</dbReference>
<dbReference type="EC" id="2.7.11.1" evidence="1"/>
<dbReference type="SUPFAM" id="SSF56112">
    <property type="entry name" value="Protein kinase-like (PK-like)"/>
    <property type="match status" value="1"/>
</dbReference>
<organism evidence="11 12">
    <name type="scientific">Pneumocystis wakefieldiae</name>
    <dbReference type="NCBI Taxonomy" id="38082"/>
    <lineage>
        <taxon>Eukaryota</taxon>
        <taxon>Fungi</taxon>
        <taxon>Dikarya</taxon>
        <taxon>Ascomycota</taxon>
        <taxon>Taphrinomycotina</taxon>
        <taxon>Pneumocystomycetes</taxon>
        <taxon>Pneumocystaceae</taxon>
        <taxon>Pneumocystis</taxon>
    </lineage>
</organism>
<evidence type="ECO:0000256" key="9">
    <source>
        <dbReference type="SAM" id="MobiDB-lite"/>
    </source>
</evidence>
<dbReference type="FunFam" id="3.30.200.20:FF:000440">
    <property type="entry name" value="CMGC/DYRK/PRP4 protein kinase, variant"/>
    <property type="match status" value="1"/>
</dbReference>
<feature type="region of interest" description="Disordered" evidence="9">
    <location>
        <begin position="97"/>
        <end position="121"/>
    </location>
</feature>
<accession>A0A899FXX2</accession>
<dbReference type="PANTHER" id="PTHR24058">
    <property type="entry name" value="DUAL SPECIFICITY PROTEIN KINASE"/>
    <property type="match status" value="1"/>
</dbReference>
<evidence type="ECO:0000256" key="4">
    <source>
        <dbReference type="ARBA" id="ARBA00022741"/>
    </source>
</evidence>
<protein>
    <recommendedName>
        <fullName evidence="1">non-specific serine/threonine protein kinase</fullName>
        <ecNumber evidence="1">2.7.11.1</ecNumber>
    </recommendedName>
</protein>
<dbReference type="InterPro" id="IPR000719">
    <property type="entry name" value="Prot_kinase_dom"/>
</dbReference>
<dbReference type="GO" id="GO:0045292">
    <property type="term" value="P:mRNA cis splicing, via spliceosome"/>
    <property type="evidence" value="ECO:0007669"/>
    <property type="project" value="InterPro"/>
</dbReference>
<dbReference type="EMBL" id="CP054536">
    <property type="protein sequence ID" value="QSL65145.1"/>
    <property type="molecule type" value="Genomic_DNA"/>
</dbReference>
<evidence type="ECO:0000256" key="7">
    <source>
        <dbReference type="ARBA" id="ARBA00023596"/>
    </source>
</evidence>
<feature type="compositionally biased region" description="Acidic residues" evidence="9">
    <location>
        <begin position="1"/>
        <end position="11"/>
    </location>
</feature>
<feature type="binding site" evidence="8">
    <location>
        <position position="421"/>
    </location>
    <ligand>
        <name>ATP</name>
        <dbReference type="ChEBI" id="CHEBI:30616"/>
    </ligand>
</feature>
<reference evidence="11" key="1">
    <citation type="submission" date="2020-06" db="EMBL/GenBank/DDBJ databases">
        <title>Genomes of multiple members of Pneumocystis genus reveal paths to human pathogen Pneumocystis jirovecii.</title>
        <authorList>
            <person name="Cisse O.H."/>
            <person name="Ma L."/>
            <person name="Dekker J."/>
            <person name="Khil P."/>
            <person name="Jo J."/>
            <person name="Brenchley J."/>
            <person name="Blair R."/>
            <person name="Pahar B."/>
            <person name="Chabe M."/>
            <person name="Van Rompay K.A."/>
            <person name="Keesler R."/>
            <person name="Sukura A."/>
            <person name="Hirsch V."/>
            <person name="Kutty G."/>
            <person name="Liu Y."/>
            <person name="Peng L."/>
            <person name="Chen J."/>
            <person name="Song J."/>
            <person name="Weissenbacher-Lang C."/>
            <person name="Xu J."/>
            <person name="Upham N.S."/>
            <person name="Stajich J.E."/>
            <person name="Cuomo C.A."/>
            <person name="Cushion M.T."/>
            <person name="Kovacs J.A."/>
        </authorList>
    </citation>
    <scope>NUCLEOTIDE SEQUENCE</scope>
    <source>
        <strain evidence="11">2A</strain>
    </source>
</reference>